<keyword evidence="1" id="KW-0472">Membrane</keyword>
<dbReference type="AlphaFoldDB" id="A0A6G5A4Y3"/>
<proteinExistence type="predicted"/>
<sequence length="124" mass="13455">MRYFCALFHVITTSFDAAIIQEAGGIEGETLNHGLEPIAMKKAGQTMKSLGKILQGDLSSSTIEEREKLFSDIKTLMLAGKPEEGTEEYFIMLVVKAIAIGALTGGLSAGVKHLVERNQKKREG</sequence>
<dbReference type="OrthoDB" id="10350712at2759"/>
<protein>
    <submittedName>
        <fullName evidence="2">Putative conserved plasma membrane protein</fullName>
    </submittedName>
</protein>
<accession>A0A6G5A4Y3</accession>
<keyword evidence="1" id="KW-1133">Transmembrane helix</keyword>
<organism evidence="2">
    <name type="scientific">Rhipicephalus microplus</name>
    <name type="common">Cattle tick</name>
    <name type="synonym">Boophilus microplus</name>
    <dbReference type="NCBI Taxonomy" id="6941"/>
    <lineage>
        <taxon>Eukaryota</taxon>
        <taxon>Metazoa</taxon>
        <taxon>Ecdysozoa</taxon>
        <taxon>Arthropoda</taxon>
        <taxon>Chelicerata</taxon>
        <taxon>Arachnida</taxon>
        <taxon>Acari</taxon>
        <taxon>Parasitiformes</taxon>
        <taxon>Ixodida</taxon>
        <taxon>Ixodoidea</taxon>
        <taxon>Ixodidae</taxon>
        <taxon>Rhipicephalinae</taxon>
        <taxon>Rhipicephalus</taxon>
        <taxon>Boophilus</taxon>
    </lineage>
</organism>
<name>A0A6G5A4Y3_RHIMP</name>
<evidence type="ECO:0000256" key="1">
    <source>
        <dbReference type="SAM" id="Phobius"/>
    </source>
</evidence>
<keyword evidence="1" id="KW-0812">Transmembrane</keyword>
<feature type="transmembrane region" description="Helical" evidence="1">
    <location>
        <begin position="89"/>
        <end position="111"/>
    </location>
</feature>
<dbReference type="VEuPathDB" id="VectorBase:LOC119178261"/>
<reference evidence="2" key="1">
    <citation type="submission" date="2020-03" db="EMBL/GenBank/DDBJ databases">
        <title>A transcriptome and proteome of the tick Rhipicephalus microplus shaped by the genetic composition of its hosts and developmental stage.</title>
        <authorList>
            <person name="Garcia G.R."/>
            <person name="Ribeiro J.M.C."/>
            <person name="Maruyama S.R."/>
            <person name="Gardinasse L.G."/>
            <person name="Nelson K."/>
            <person name="Ferreira B.R."/>
            <person name="Andrade T.G."/>
            <person name="Santos I.K.F.M."/>
        </authorList>
    </citation>
    <scope>NUCLEOTIDE SEQUENCE</scope>
    <source>
        <strain evidence="2">NSGR</strain>
        <tissue evidence="2">Salivary glands</tissue>
    </source>
</reference>
<dbReference type="EMBL" id="GIKN01002983">
    <property type="protein sequence ID" value="NIE45256.1"/>
    <property type="molecule type" value="Transcribed_RNA"/>
</dbReference>
<evidence type="ECO:0000313" key="2">
    <source>
        <dbReference type="EMBL" id="NIE45256.1"/>
    </source>
</evidence>